<feature type="domain" description="DUF4224" evidence="1">
    <location>
        <begin position="4"/>
        <end position="47"/>
    </location>
</feature>
<sequence length="69" mass="7810">MQQILTEQDLEELSGHKRASGQIEWLGQMGINFFIRKDGKPSVTWHFVNNPYGMKAKVAANDEPDFGAM</sequence>
<comment type="caution">
    <text evidence="2">The sequence shown here is derived from an EMBL/GenBank/DDBJ whole genome shotgun (WGS) entry which is preliminary data.</text>
</comment>
<protein>
    <submittedName>
        <fullName evidence="2">DUF4224 domain-containing protein</fullName>
    </submittedName>
</protein>
<accession>A0ABV4VH40</accession>
<proteinExistence type="predicted"/>
<name>A0ABV4VH40_9GAMM</name>
<dbReference type="EMBL" id="JBHFGU010000002">
    <property type="protein sequence ID" value="MFB2619614.1"/>
    <property type="molecule type" value="Genomic_DNA"/>
</dbReference>
<dbReference type="RefSeq" id="WP_342201216.1">
    <property type="nucleotide sequence ID" value="NZ_JBCATE010000002.1"/>
</dbReference>
<dbReference type="Pfam" id="PF13986">
    <property type="entry name" value="DUF4224"/>
    <property type="match status" value="1"/>
</dbReference>
<evidence type="ECO:0000259" key="1">
    <source>
        <dbReference type="Pfam" id="PF13986"/>
    </source>
</evidence>
<evidence type="ECO:0000313" key="2">
    <source>
        <dbReference type="EMBL" id="MFB2619614.1"/>
    </source>
</evidence>
<dbReference type="InterPro" id="IPR025319">
    <property type="entry name" value="DUF4224"/>
</dbReference>
<dbReference type="Proteomes" id="UP001576708">
    <property type="component" value="Unassembled WGS sequence"/>
</dbReference>
<evidence type="ECO:0000313" key="3">
    <source>
        <dbReference type="Proteomes" id="UP001576708"/>
    </source>
</evidence>
<organism evidence="2 3">
    <name type="scientific">Shewanella mangrovisoli</name>
    <dbReference type="NCBI Taxonomy" id="2864211"/>
    <lineage>
        <taxon>Bacteria</taxon>
        <taxon>Pseudomonadati</taxon>
        <taxon>Pseudomonadota</taxon>
        <taxon>Gammaproteobacteria</taxon>
        <taxon>Alteromonadales</taxon>
        <taxon>Shewanellaceae</taxon>
        <taxon>Shewanella</taxon>
    </lineage>
</organism>
<reference evidence="2 3" key="1">
    <citation type="submission" date="2024-09" db="EMBL/GenBank/DDBJ databases">
        <authorList>
            <person name="Zhang Y."/>
        </authorList>
    </citation>
    <scope>NUCLEOTIDE SEQUENCE [LARGE SCALE GENOMIC DNA]</scope>
    <source>
        <strain evidence="2 3">ZJ318</strain>
    </source>
</reference>
<gene>
    <name evidence="2" type="ORF">ACE02W_07365</name>
</gene>
<keyword evidence="3" id="KW-1185">Reference proteome</keyword>